<dbReference type="InterPro" id="IPR050090">
    <property type="entry name" value="Tyrosine_recombinase_XerCD"/>
</dbReference>
<dbReference type="PROSITE" id="PS51898">
    <property type="entry name" value="TYR_RECOMBINASE"/>
    <property type="match status" value="1"/>
</dbReference>
<accession>A0A202BG26</accession>
<name>A0A202BG26_CHRVL</name>
<keyword evidence="2" id="KW-0233">DNA recombination</keyword>
<dbReference type="InterPro" id="IPR011010">
    <property type="entry name" value="DNA_brk_join_enz"/>
</dbReference>
<evidence type="ECO:0000256" key="3">
    <source>
        <dbReference type="SAM" id="MobiDB-lite"/>
    </source>
</evidence>
<gene>
    <name evidence="5" type="ORF">CBW21_00015</name>
</gene>
<dbReference type="PANTHER" id="PTHR30349:SF94">
    <property type="entry name" value="INTEGRASE_RECOMBINASE HI_1414-RELATED"/>
    <property type="match status" value="1"/>
</dbReference>
<proteinExistence type="predicted"/>
<protein>
    <recommendedName>
        <fullName evidence="4">Tyr recombinase domain-containing protein</fullName>
    </recommendedName>
</protein>
<dbReference type="AlphaFoldDB" id="A0A202BG26"/>
<feature type="domain" description="Tyr recombinase" evidence="4">
    <location>
        <begin position="191"/>
        <end position="368"/>
    </location>
</feature>
<dbReference type="SUPFAM" id="SSF56349">
    <property type="entry name" value="DNA breaking-rejoining enzymes"/>
    <property type="match status" value="1"/>
</dbReference>
<evidence type="ECO:0000313" key="5">
    <source>
        <dbReference type="EMBL" id="OVE50419.1"/>
    </source>
</evidence>
<evidence type="ECO:0000256" key="1">
    <source>
        <dbReference type="ARBA" id="ARBA00022908"/>
    </source>
</evidence>
<dbReference type="PANTHER" id="PTHR30349">
    <property type="entry name" value="PHAGE INTEGRASE-RELATED"/>
    <property type="match status" value="1"/>
</dbReference>
<comment type="caution">
    <text evidence="5">The sequence shown here is derived from an EMBL/GenBank/DDBJ whole genome shotgun (WGS) entry which is preliminary data.</text>
</comment>
<sequence>MVLRKTPRVLRRNTMATIIPIGDKFRATVRIKRAGKLVINKTTTHATRRLAELWAQEVEVKARTDVGLAELTASAGLRGLTVRQLIEMYEDYIEPLKPMGETKRGVLRVLKRSRFGTMDCIDVTSGVLIELCRERNEKFGNAPSTVAQYFGYLRQPFEIARPVWGLSLGVTAFDEARPILADFGLIGQGDERDRRLEGDEYDRLLAWFQAYDRDRARTLRMTPVFRYAVALAPRLGEIVRIGRSDVNWERRTVIVRDRKDPRQKIGNDQEIPLLGEAWDIVCEQMASHDDERIFPYGGESVSVCFARACEALGIEDLTFHDLRHEGTSRLFEAGYTIEQVALVTGHKNWRTLRRYAQLRPASLHHMPAAANLGGTPIPGSGTQLVTAPVPAGVRLRRWVARTEFGYLLRVDGEVGFVDEAVRADLFAELKDARQLGEESGEQFELERILVDSSSDLAGSPGPLRLSVAPVDQGG</sequence>
<dbReference type="Proteomes" id="UP000196342">
    <property type="component" value="Unassembled WGS sequence"/>
</dbReference>
<feature type="region of interest" description="Disordered" evidence="3">
    <location>
        <begin position="453"/>
        <end position="474"/>
    </location>
</feature>
<organism evidence="5 6">
    <name type="scientific">Chromobacterium violaceum</name>
    <dbReference type="NCBI Taxonomy" id="536"/>
    <lineage>
        <taxon>Bacteria</taxon>
        <taxon>Pseudomonadati</taxon>
        <taxon>Pseudomonadota</taxon>
        <taxon>Betaproteobacteria</taxon>
        <taxon>Neisseriales</taxon>
        <taxon>Chromobacteriaceae</taxon>
        <taxon>Chromobacterium</taxon>
    </lineage>
</organism>
<dbReference type="Pfam" id="PF00589">
    <property type="entry name" value="Phage_integrase"/>
    <property type="match status" value="1"/>
</dbReference>
<dbReference type="InterPro" id="IPR002104">
    <property type="entry name" value="Integrase_catalytic"/>
</dbReference>
<dbReference type="Gene3D" id="1.10.443.10">
    <property type="entry name" value="Intergrase catalytic core"/>
    <property type="match status" value="1"/>
</dbReference>
<evidence type="ECO:0000259" key="4">
    <source>
        <dbReference type="PROSITE" id="PS51898"/>
    </source>
</evidence>
<dbReference type="InterPro" id="IPR013762">
    <property type="entry name" value="Integrase-like_cat_sf"/>
</dbReference>
<evidence type="ECO:0000256" key="2">
    <source>
        <dbReference type="ARBA" id="ARBA00023172"/>
    </source>
</evidence>
<keyword evidence="6" id="KW-1185">Reference proteome</keyword>
<dbReference type="CDD" id="cd00796">
    <property type="entry name" value="INT_Rci_Hp1_C"/>
    <property type="match status" value="1"/>
</dbReference>
<keyword evidence="1" id="KW-0229">DNA integration</keyword>
<dbReference type="GO" id="GO:0006310">
    <property type="term" value="P:DNA recombination"/>
    <property type="evidence" value="ECO:0007669"/>
    <property type="project" value="UniProtKB-KW"/>
</dbReference>
<dbReference type="EMBL" id="NHOO01000001">
    <property type="protein sequence ID" value="OVE50419.1"/>
    <property type="molecule type" value="Genomic_DNA"/>
</dbReference>
<evidence type="ECO:0000313" key="6">
    <source>
        <dbReference type="Proteomes" id="UP000196342"/>
    </source>
</evidence>
<dbReference type="GO" id="GO:0003677">
    <property type="term" value="F:DNA binding"/>
    <property type="evidence" value="ECO:0007669"/>
    <property type="project" value="InterPro"/>
</dbReference>
<dbReference type="GO" id="GO:0015074">
    <property type="term" value="P:DNA integration"/>
    <property type="evidence" value="ECO:0007669"/>
    <property type="project" value="UniProtKB-KW"/>
</dbReference>
<reference evidence="5 6" key="1">
    <citation type="submission" date="2017-05" db="EMBL/GenBank/DDBJ databases">
        <title>Chromobacterium violaceum GHPS1 isolated from Hydrocarbon polluted soil in French Guiana display an awesome secondary metabolite arsenal and a battery of drug and heavy-metal-resistance and detoxification of xenobiotics proteins.</title>
        <authorList>
            <person name="Belbahri L."/>
        </authorList>
    </citation>
    <scope>NUCLEOTIDE SEQUENCE [LARGE SCALE GENOMIC DNA]</scope>
    <source>
        <strain evidence="5 6">GHPS1</strain>
    </source>
</reference>